<proteinExistence type="predicted"/>
<dbReference type="EMBL" id="JACHGW010000006">
    <property type="protein sequence ID" value="MBB6053229.1"/>
    <property type="molecule type" value="Genomic_DNA"/>
</dbReference>
<keyword evidence="3" id="KW-1185">Reference proteome</keyword>
<gene>
    <name evidence="2" type="ORF">HNQ39_005063</name>
</gene>
<feature type="region of interest" description="Disordered" evidence="1">
    <location>
        <begin position="296"/>
        <end position="316"/>
    </location>
</feature>
<dbReference type="Proteomes" id="UP000520814">
    <property type="component" value="Unassembled WGS sequence"/>
</dbReference>
<reference evidence="2 3" key="1">
    <citation type="submission" date="2020-08" db="EMBL/GenBank/DDBJ databases">
        <title>Genomic Encyclopedia of Type Strains, Phase IV (KMG-IV): sequencing the most valuable type-strain genomes for metagenomic binning, comparative biology and taxonomic classification.</title>
        <authorList>
            <person name="Goeker M."/>
        </authorList>
    </citation>
    <scope>NUCLEOTIDE SEQUENCE [LARGE SCALE GENOMIC DNA]</scope>
    <source>
        <strain evidence="2 3">DSM 23562</strain>
    </source>
</reference>
<evidence type="ECO:0000256" key="1">
    <source>
        <dbReference type="SAM" id="MobiDB-lite"/>
    </source>
</evidence>
<comment type="caution">
    <text evidence="2">The sequence shown here is derived from an EMBL/GenBank/DDBJ whole genome shotgun (WGS) entry which is preliminary data.</text>
</comment>
<sequence length="903" mass="95432">MGTLIQPPALVPGIVAPQATGTASSLDSVLSKLYWSVQARGPLLVVGAEKYTLVPEPKPLDFFSAGMGGMFGAMGNMAELMGQKKTPPPTLEPTPREGWNPTVLAPRFGGQLVRCGTVTVFAPLLLPDASKKNDPFGGQDMAELMQEGMAMGMGGSRLLPLLASLTPSQVTQASSTAGLPLASLDKNQRALLQPLMRRTLTFRFAQKPNLPPATPLDPAPLIPQADQNQFRLRLSRSLSITPQLPQFTASGGGPRMAMRLGNLVAEKNVGESRALALKPGKQLNPMAMLSMLGMGGNDKGTPARRKPSDLNPDSGALNARVSLEGVSTVEELVARIAAATKVPLLADQRIGKLKVSVRGTSARAGDLVEALCWAVGGAVRRISDDREAVFLLTEQAPLKTSANPIATMMPAITGMMQDQKSAERKAVDARIRLIRQRTLAGISRGTGSEFGEQFWRIAEARPTPEGNLIPAAELSPDVLKQAQERYNGFATAIAAIPDGTPGITKPAQGGLTHVRCGQELVAELVAPTLGAVATLTTTDANEIHPELPVPAPPPAVGFPETLKQRVLSVALPETAALAEALVESASTHGITELRVSVPASGERALATLAAAAKGKVGVVAVLSPLEPLTSEAPRDRSWAGQTFPEWFALPESKKMMSDLPPQLAPFLSRMFAQDFLTPESADVASFVARTKRLLALPGVTGFALERLAAPGYREGIGGMGGAEGFFWQGGANARERVAFARDQRSDPAELGGFSFTDIFSGGSVRSAWTKRTTARSDAFLGRLTAGLTKAGLAPSSVLTTAEPPRWEKWTGKYPGGSTVSSAIRPVLKTLSYSRILAQPGQFGDASEFAGFDDPDQFTGVLGKELSGFNAPDAEVRWDGLVLDLADQTVETTLAILERALLKK</sequence>
<organism evidence="2 3">
    <name type="scientific">Armatimonas rosea</name>
    <dbReference type="NCBI Taxonomy" id="685828"/>
    <lineage>
        <taxon>Bacteria</taxon>
        <taxon>Bacillati</taxon>
        <taxon>Armatimonadota</taxon>
        <taxon>Armatimonadia</taxon>
        <taxon>Armatimonadales</taxon>
        <taxon>Armatimonadaceae</taxon>
        <taxon>Armatimonas</taxon>
    </lineage>
</organism>
<dbReference type="AlphaFoldDB" id="A0A7W9SW00"/>
<dbReference type="RefSeq" id="WP_184203329.1">
    <property type="nucleotide sequence ID" value="NZ_JACHGW010000006.1"/>
</dbReference>
<evidence type="ECO:0000313" key="2">
    <source>
        <dbReference type="EMBL" id="MBB6053229.1"/>
    </source>
</evidence>
<name>A0A7W9SW00_ARMRO</name>
<protein>
    <submittedName>
        <fullName evidence="2">Uncharacterized protein</fullName>
    </submittedName>
</protein>
<evidence type="ECO:0000313" key="3">
    <source>
        <dbReference type="Proteomes" id="UP000520814"/>
    </source>
</evidence>
<accession>A0A7W9SW00</accession>